<name>A0A558BSM0_9BACT</name>
<sequence length="108" mass="11830">MSRCLHHNPLGGIAQCPGGCCLHLYFGNVGLRLLPHELRQWCGIVAELCTYNAPHIVDAEERCLSIPGPTSDVVFLFSLEELHWLHDLLLSASLLLEADALLAPKAGF</sequence>
<reference evidence="1 2" key="1">
    <citation type="submission" date="2019-07" db="EMBL/GenBank/DDBJ databases">
        <title>Hymenobacter sp. straun FUR1 Genome sequencing and assembly.</title>
        <authorList>
            <person name="Chhetri G."/>
        </authorList>
    </citation>
    <scope>NUCLEOTIDE SEQUENCE [LARGE SCALE GENOMIC DNA]</scope>
    <source>
        <strain evidence="1 2">Fur1</strain>
    </source>
</reference>
<evidence type="ECO:0000313" key="1">
    <source>
        <dbReference type="EMBL" id="TVT39491.1"/>
    </source>
</evidence>
<dbReference type="AlphaFoldDB" id="A0A558BSM0"/>
<dbReference type="RefSeq" id="WP_144850405.1">
    <property type="nucleotide sequence ID" value="NZ_VMRJ01000004.1"/>
</dbReference>
<evidence type="ECO:0000313" key="2">
    <source>
        <dbReference type="Proteomes" id="UP000317624"/>
    </source>
</evidence>
<dbReference type="EMBL" id="VMRJ01000004">
    <property type="protein sequence ID" value="TVT39491.1"/>
    <property type="molecule type" value="Genomic_DNA"/>
</dbReference>
<dbReference type="OrthoDB" id="886141at2"/>
<accession>A0A558BSM0</accession>
<protein>
    <submittedName>
        <fullName evidence="1">Uncharacterized protein</fullName>
    </submittedName>
</protein>
<dbReference type="Proteomes" id="UP000317624">
    <property type="component" value="Unassembled WGS sequence"/>
</dbReference>
<organism evidence="1 2">
    <name type="scientific">Hymenobacter setariae</name>
    <dbReference type="NCBI Taxonomy" id="2594794"/>
    <lineage>
        <taxon>Bacteria</taxon>
        <taxon>Pseudomonadati</taxon>
        <taxon>Bacteroidota</taxon>
        <taxon>Cytophagia</taxon>
        <taxon>Cytophagales</taxon>
        <taxon>Hymenobacteraceae</taxon>
        <taxon>Hymenobacter</taxon>
    </lineage>
</organism>
<gene>
    <name evidence="1" type="ORF">FNT36_17750</name>
</gene>
<proteinExistence type="predicted"/>
<comment type="caution">
    <text evidence="1">The sequence shown here is derived from an EMBL/GenBank/DDBJ whole genome shotgun (WGS) entry which is preliminary data.</text>
</comment>
<keyword evidence="2" id="KW-1185">Reference proteome</keyword>